<gene>
    <name evidence="3" type="ORF">GOP47_0016623</name>
</gene>
<evidence type="ECO:0000256" key="2">
    <source>
        <dbReference type="ARBA" id="ARBA00023242"/>
    </source>
</evidence>
<comment type="caution">
    <text evidence="3">The sequence shown here is derived from an EMBL/GenBank/DDBJ whole genome shotgun (WGS) entry which is preliminary data.</text>
</comment>
<evidence type="ECO:0000313" key="4">
    <source>
        <dbReference type="Proteomes" id="UP000886520"/>
    </source>
</evidence>
<dbReference type="Proteomes" id="UP000886520">
    <property type="component" value="Chromosome 16"/>
</dbReference>
<dbReference type="InterPro" id="IPR051992">
    <property type="entry name" value="OxStress_Response_Reg"/>
</dbReference>
<organism evidence="3 4">
    <name type="scientific">Adiantum capillus-veneris</name>
    <name type="common">Maidenhair fern</name>
    <dbReference type="NCBI Taxonomy" id="13818"/>
    <lineage>
        <taxon>Eukaryota</taxon>
        <taxon>Viridiplantae</taxon>
        <taxon>Streptophyta</taxon>
        <taxon>Embryophyta</taxon>
        <taxon>Tracheophyta</taxon>
        <taxon>Polypodiopsida</taxon>
        <taxon>Polypodiidae</taxon>
        <taxon>Polypodiales</taxon>
        <taxon>Pteridineae</taxon>
        <taxon>Pteridaceae</taxon>
        <taxon>Vittarioideae</taxon>
        <taxon>Adiantum</taxon>
    </lineage>
</organism>
<dbReference type="EMBL" id="JABFUD020000016">
    <property type="protein sequence ID" value="KAI5068278.1"/>
    <property type="molecule type" value="Genomic_DNA"/>
</dbReference>
<evidence type="ECO:0000313" key="3">
    <source>
        <dbReference type="EMBL" id="KAI5068278.1"/>
    </source>
</evidence>
<reference evidence="3" key="1">
    <citation type="submission" date="2021-01" db="EMBL/GenBank/DDBJ databases">
        <title>Adiantum capillus-veneris genome.</title>
        <authorList>
            <person name="Fang Y."/>
            <person name="Liao Q."/>
        </authorList>
    </citation>
    <scope>NUCLEOTIDE SEQUENCE</scope>
    <source>
        <strain evidence="3">H3</strain>
        <tissue evidence="3">Leaf</tissue>
    </source>
</reference>
<dbReference type="AlphaFoldDB" id="A0A9D4UI10"/>
<protein>
    <submittedName>
        <fullName evidence="3">Uncharacterized protein</fullName>
    </submittedName>
</protein>
<name>A0A9D4UI10_ADICA</name>
<evidence type="ECO:0000256" key="1">
    <source>
        <dbReference type="ARBA" id="ARBA00004123"/>
    </source>
</evidence>
<proteinExistence type="predicted"/>
<dbReference type="OrthoDB" id="691484at2759"/>
<sequence length="275" mass="30009">MSKPGDEFGVVKLTNNWICAESMVHSGLCMLPMGLASQPATDACLEDDSFQHVISRTKHDSMASECCNLSEVSHDVAWQERQNIGFTDFGRSGSKGSFSRESSRSSFWSPYSSTLSVVSEDKPWDSSSSMYDSRLQDERSSLSSLSSSEESSSSCSLEDVSEVQSSYKGPLANMYALEEALPRKRGLSGFFAGKSRSFSCLADVTSVEELAKPENPYTKKRKYISACIGNSDRLHTRPLRTGAVGISKKNFHRYTPAFSGVVSAKGAGSQFSPDE</sequence>
<comment type="subcellular location">
    <subcellularLocation>
        <location evidence="1">Nucleus</location>
    </subcellularLocation>
</comment>
<dbReference type="GO" id="GO:0006950">
    <property type="term" value="P:response to stress"/>
    <property type="evidence" value="ECO:0007669"/>
    <property type="project" value="UniProtKB-ARBA"/>
</dbReference>
<keyword evidence="4" id="KW-1185">Reference proteome</keyword>
<accession>A0A9D4UI10</accession>
<dbReference type="PANTHER" id="PTHR33172:SF96">
    <property type="entry name" value="PROTEIN OXIDATIVE STRESS 3 LIKE 3"/>
    <property type="match status" value="1"/>
</dbReference>
<dbReference type="PANTHER" id="PTHR33172">
    <property type="entry name" value="OS08G0516900 PROTEIN"/>
    <property type="match status" value="1"/>
</dbReference>
<keyword evidence="2" id="KW-0539">Nucleus</keyword>
<dbReference type="GO" id="GO:0005634">
    <property type="term" value="C:nucleus"/>
    <property type="evidence" value="ECO:0007669"/>
    <property type="project" value="UniProtKB-SubCell"/>
</dbReference>